<protein>
    <recommendedName>
        <fullName evidence="1">Glucosamine/galactosamine-6-phosphate isomerase domain-containing protein</fullName>
    </recommendedName>
</protein>
<evidence type="ECO:0000313" key="2">
    <source>
        <dbReference type="Ensembl" id="ENSBMSP00010000862.1"/>
    </source>
</evidence>
<dbReference type="SUPFAM" id="SSF100950">
    <property type="entry name" value="NagB/RpiA/CoA transferase-like"/>
    <property type="match status" value="1"/>
</dbReference>
<dbReference type="GeneTree" id="ENSGT00550000075110"/>
<dbReference type="InterPro" id="IPR037171">
    <property type="entry name" value="NagB/RpiA_transferase-like"/>
</dbReference>
<dbReference type="Ensembl" id="ENSBMST00010000949.1">
    <property type="protein sequence ID" value="ENSBMSP00010000862.1"/>
    <property type="gene ID" value="ENSBMSG00010000689.1"/>
</dbReference>
<dbReference type="GO" id="GO:0005975">
    <property type="term" value="P:carbohydrate metabolic process"/>
    <property type="evidence" value="ECO:0007669"/>
    <property type="project" value="InterPro"/>
</dbReference>
<organism evidence="2">
    <name type="scientific">Balaenoptera musculus</name>
    <name type="common">Blue whale</name>
    <dbReference type="NCBI Taxonomy" id="9771"/>
    <lineage>
        <taxon>Eukaryota</taxon>
        <taxon>Metazoa</taxon>
        <taxon>Chordata</taxon>
        <taxon>Craniata</taxon>
        <taxon>Vertebrata</taxon>
        <taxon>Euteleostomi</taxon>
        <taxon>Mammalia</taxon>
        <taxon>Eutheria</taxon>
        <taxon>Laurasiatheria</taxon>
        <taxon>Artiodactyla</taxon>
        <taxon>Whippomorpha</taxon>
        <taxon>Cetacea</taxon>
        <taxon>Mysticeti</taxon>
        <taxon>Balaenopteridae</taxon>
        <taxon>Balaenoptera</taxon>
    </lineage>
</organism>
<dbReference type="PANTHER" id="PTHR11054">
    <property type="entry name" value="6-PHOSPHOGLUCONOLACTONASE"/>
    <property type="match status" value="1"/>
</dbReference>
<feature type="domain" description="Glucosamine/galactosamine-6-phosphate isomerase" evidence="1">
    <location>
        <begin position="13"/>
        <end position="197"/>
    </location>
</feature>
<dbReference type="PANTHER" id="PTHR11054:SF0">
    <property type="entry name" value="6-PHOSPHOGLUCONOLACTONASE"/>
    <property type="match status" value="1"/>
</dbReference>
<proteinExistence type="predicted"/>
<dbReference type="InterPro" id="IPR006148">
    <property type="entry name" value="Glc/Gal-6P_isomerase"/>
</dbReference>
<reference evidence="2" key="1">
    <citation type="submission" date="2023-09" db="UniProtKB">
        <authorList>
            <consortium name="Ensembl"/>
        </authorList>
    </citation>
    <scope>IDENTIFICATION</scope>
</reference>
<dbReference type="Pfam" id="PF01182">
    <property type="entry name" value="Glucosamine_iso"/>
    <property type="match status" value="1"/>
</dbReference>
<dbReference type="Gene3D" id="3.40.50.1360">
    <property type="match status" value="1"/>
</dbReference>
<name>A0A8C0C6R6_BALMU</name>
<dbReference type="AlphaFoldDB" id="A0A8C0C6R6"/>
<sequence length="218" mass="23092">KMRTGGLFLVFSSPQELGPSLAQLVAQRLARGQGRLAFGLSGGSLESMRAHELPTAAASTRPAGLARWTLGFFDMPLEHCESTDGLQRPHLLSTLPSPANQVITINPALPVEAADSAKKVRQAFQGDSILLFDLLIPGVGPDGTPAHSSQATPPCRSGRIWWPPHRRLPRSLTLPLLKAAPSVVFVVTTAGKADILKVRPPALPRGSNHGPVAPGDSY</sequence>
<accession>A0A8C0C6R6</accession>
<evidence type="ECO:0000259" key="1">
    <source>
        <dbReference type="Pfam" id="PF01182"/>
    </source>
</evidence>
<dbReference type="InterPro" id="IPR039104">
    <property type="entry name" value="6PGL"/>
</dbReference>